<evidence type="ECO:0000313" key="3">
    <source>
        <dbReference type="Proteomes" id="UP000749559"/>
    </source>
</evidence>
<comment type="caution">
    <text evidence="2">The sequence shown here is derived from an EMBL/GenBank/DDBJ whole genome shotgun (WGS) entry which is preliminary data.</text>
</comment>
<dbReference type="OrthoDB" id="6155116at2759"/>
<feature type="region of interest" description="Disordered" evidence="1">
    <location>
        <begin position="1"/>
        <end position="48"/>
    </location>
</feature>
<feature type="compositionally biased region" description="Polar residues" evidence="1">
    <location>
        <begin position="377"/>
        <end position="388"/>
    </location>
</feature>
<feature type="region of interest" description="Disordered" evidence="1">
    <location>
        <begin position="145"/>
        <end position="170"/>
    </location>
</feature>
<organism evidence="2 3">
    <name type="scientific">Owenia fusiformis</name>
    <name type="common">Polychaete worm</name>
    <dbReference type="NCBI Taxonomy" id="6347"/>
    <lineage>
        <taxon>Eukaryota</taxon>
        <taxon>Metazoa</taxon>
        <taxon>Spiralia</taxon>
        <taxon>Lophotrochozoa</taxon>
        <taxon>Annelida</taxon>
        <taxon>Polychaeta</taxon>
        <taxon>Sedentaria</taxon>
        <taxon>Canalipalpata</taxon>
        <taxon>Sabellida</taxon>
        <taxon>Oweniida</taxon>
        <taxon>Oweniidae</taxon>
        <taxon>Owenia</taxon>
    </lineage>
</organism>
<feature type="compositionally biased region" description="Basic and acidic residues" evidence="1">
    <location>
        <begin position="28"/>
        <end position="48"/>
    </location>
</feature>
<feature type="region of interest" description="Disordered" evidence="1">
    <location>
        <begin position="330"/>
        <end position="388"/>
    </location>
</feature>
<evidence type="ECO:0000256" key="1">
    <source>
        <dbReference type="SAM" id="MobiDB-lite"/>
    </source>
</evidence>
<proteinExistence type="predicted"/>
<name>A0A8J1UKF5_OWEFU</name>
<keyword evidence="3" id="KW-1185">Reference proteome</keyword>
<feature type="compositionally biased region" description="Polar residues" evidence="1">
    <location>
        <begin position="1"/>
        <end position="18"/>
    </location>
</feature>
<dbReference type="AlphaFoldDB" id="A0A8J1UKF5"/>
<accession>A0A8J1UKF5</accession>
<sequence length="440" mass="49970">MKGVELNSNGSIYSPSTIRSHKLAKTKNNYERKKLDKKSSSFDKDKLRINGKVGREQIELMEKLKQLQVQQHMYGTLQRYPDEDDAFKDTSGSYAKAFKDDKHKRSKSDETNDAFEASGLAYARRRNRRVSKEFEDLDVHTATGTLHSPVNKTKSDIKHGSLPSLTKKSPSKESLYKYNRVKESHWVGEPEAIYSVRRNRKTVEQQKMVTLQFRLSRSESDNKLSQYIPDGTLMPKSRSGSAQSISDVIKSVKPSTIIPDMVLNNGTIPMENSPNSEISIERTANEDTVKQELYNLSIPVEKSSNFSLNPILKKPSSWFKTHKKIDTLNDRSSPDVSSFLYPRKNPNSMSLSLPGSMPGSPLLSRQNDTNPRKHRSQSFNEKQNTFKSKQNTKKVTFCLNCKDKTESGANIETLDNGFTVELPDLYQSNSALLSKRLQSR</sequence>
<gene>
    <name evidence="2" type="ORF">OFUS_LOCUS14304</name>
</gene>
<reference evidence="2" key="1">
    <citation type="submission" date="2022-03" db="EMBL/GenBank/DDBJ databases">
        <authorList>
            <person name="Martin C."/>
        </authorList>
    </citation>
    <scope>NUCLEOTIDE SEQUENCE</scope>
</reference>
<dbReference type="EMBL" id="CAIIXF020000007">
    <property type="protein sequence ID" value="CAH1788848.1"/>
    <property type="molecule type" value="Genomic_DNA"/>
</dbReference>
<dbReference type="Proteomes" id="UP000749559">
    <property type="component" value="Unassembled WGS sequence"/>
</dbReference>
<protein>
    <submittedName>
        <fullName evidence="2">Uncharacterized protein</fullName>
    </submittedName>
</protein>
<feature type="compositionally biased region" description="Low complexity" evidence="1">
    <location>
        <begin position="345"/>
        <end position="364"/>
    </location>
</feature>
<evidence type="ECO:0000313" key="2">
    <source>
        <dbReference type="EMBL" id="CAH1788848.1"/>
    </source>
</evidence>